<gene>
    <name evidence="2" type="ORF">CO002_03865</name>
</gene>
<sequence length="231" mass="26974">MNMKQKGKPWNKGFTKFTHPGMMKTSQTMASMARSNFYQWQLKNKKAYSNFKKDERLAELIGVVLGDGHIQAFPRTERLIVSSNSQNSGFIKRYKMLIKTIFGKQPLCMKSKNSNCVRISIYEKLISKRIGIQTGNRKGLNFRTPKWISRNKNYLKGYLRGLYEAEGSFCTHKPTGTYKFLFKNTNNSLLNIVYDGMKTLGFHPHRSKHQIQISKKEEVYAAQKMLKFRRY</sequence>
<reference evidence="3" key="1">
    <citation type="submission" date="2017-09" db="EMBL/GenBank/DDBJ databases">
        <title>Depth-based differentiation of microbial function through sediment-hosted aquifers and enrichment of novel symbionts in the deep terrestrial subsurface.</title>
        <authorList>
            <person name="Probst A.J."/>
            <person name="Ladd B."/>
            <person name="Jarett J.K."/>
            <person name="Geller-Mcgrath D.E."/>
            <person name="Sieber C.M.K."/>
            <person name="Emerson J.B."/>
            <person name="Anantharaman K."/>
            <person name="Thomas B.C."/>
            <person name="Malmstrom R."/>
            <person name="Stieglmeier M."/>
            <person name="Klingl A."/>
            <person name="Woyke T."/>
            <person name="Ryan C.M."/>
            <person name="Banfield J.F."/>
        </authorList>
    </citation>
    <scope>NUCLEOTIDE SEQUENCE [LARGE SCALE GENOMIC DNA]</scope>
</reference>
<dbReference type="InterPro" id="IPR027434">
    <property type="entry name" value="Homing_endonucl"/>
</dbReference>
<dbReference type="PROSITE" id="PS50819">
    <property type="entry name" value="INTEIN_ENDONUCLEASE"/>
    <property type="match status" value="1"/>
</dbReference>
<accession>A0A2M7IF03</accession>
<protein>
    <recommendedName>
        <fullName evidence="1">DOD-type homing endonuclease domain-containing protein</fullName>
    </recommendedName>
</protein>
<dbReference type="Gene3D" id="3.10.28.10">
    <property type="entry name" value="Homing endonucleases"/>
    <property type="match status" value="1"/>
</dbReference>
<comment type="caution">
    <text evidence="2">The sequence shown here is derived from an EMBL/GenBank/DDBJ whole genome shotgun (WGS) entry which is preliminary data.</text>
</comment>
<feature type="domain" description="DOD-type homing endonuclease" evidence="1">
    <location>
        <begin position="60"/>
        <end position="202"/>
    </location>
</feature>
<name>A0A2M7IF03_9BACT</name>
<proteinExistence type="predicted"/>
<dbReference type="EMBL" id="PFGX01000108">
    <property type="protein sequence ID" value="PIW75107.1"/>
    <property type="molecule type" value="Genomic_DNA"/>
</dbReference>
<dbReference type="SUPFAM" id="SSF55608">
    <property type="entry name" value="Homing endonucleases"/>
    <property type="match status" value="1"/>
</dbReference>
<dbReference type="InterPro" id="IPR004042">
    <property type="entry name" value="Intein_endonuc_central"/>
</dbReference>
<organism evidence="2 3">
    <name type="scientific">Candidatus Portnoybacteria bacterium CG_4_8_14_3_um_filter_44_10</name>
    <dbReference type="NCBI Taxonomy" id="1974802"/>
    <lineage>
        <taxon>Bacteria</taxon>
        <taxon>Candidatus Portnoyibacteriota</taxon>
    </lineage>
</organism>
<dbReference type="GO" id="GO:0004519">
    <property type="term" value="F:endonuclease activity"/>
    <property type="evidence" value="ECO:0007669"/>
    <property type="project" value="InterPro"/>
</dbReference>
<dbReference type="Proteomes" id="UP000231280">
    <property type="component" value="Unassembled WGS sequence"/>
</dbReference>
<evidence type="ECO:0000313" key="3">
    <source>
        <dbReference type="Proteomes" id="UP000231280"/>
    </source>
</evidence>
<dbReference type="AlphaFoldDB" id="A0A2M7IF03"/>
<evidence type="ECO:0000259" key="1">
    <source>
        <dbReference type="PROSITE" id="PS50819"/>
    </source>
</evidence>
<evidence type="ECO:0000313" key="2">
    <source>
        <dbReference type="EMBL" id="PIW75107.1"/>
    </source>
</evidence>